<dbReference type="EMBL" id="VJMJ01000053">
    <property type="protein sequence ID" value="KAF0740230.1"/>
    <property type="molecule type" value="Genomic_DNA"/>
</dbReference>
<protein>
    <recommendedName>
        <fullName evidence="6">Protein kinase domain-containing protein</fullName>
    </recommendedName>
</protein>
<dbReference type="GO" id="GO:0004674">
    <property type="term" value="F:protein serine/threonine kinase activity"/>
    <property type="evidence" value="ECO:0007669"/>
    <property type="project" value="UniProtKB-KW"/>
</dbReference>
<dbReference type="PANTHER" id="PTHR24345:SF91">
    <property type="entry name" value="SERINE_THREONINE-PROTEIN KINASE PLK4"/>
    <property type="match status" value="1"/>
</dbReference>
<keyword evidence="2" id="KW-0808">Transferase</keyword>
<keyword evidence="4" id="KW-0418">Kinase</keyword>
<proteinExistence type="predicted"/>
<accession>A0A6G0XJ96</accession>
<dbReference type="InterPro" id="IPR000719">
    <property type="entry name" value="Prot_kinase_dom"/>
</dbReference>
<dbReference type="InterPro" id="IPR011009">
    <property type="entry name" value="Kinase-like_dom_sf"/>
</dbReference>
<sequence>MPSRYVPVRPFATPNVLLCRDTCMDMDVVVKRINDDVEETIYRSVHALGGHPHILPQLDCFRDGSATTSHLVLEYCPNGDLFDLVVANKRIGSSLSIVYFEQLASAVHALHTLGYAHNDLSLENVLLGRNMQVQLMDFGAAVSIHHATTYFGGKSNYRPPEVFTGHPWDPAAADIWALGVTFFAMLTGDFLLDDTVICDPAFDVLLDQGFRALLEQMPHWKALIPNAVVALLEQMLQVEPSARPSISTVVQYAKLLSSVISPGSPRHQQSTRHKIMRPRTLYRFNDIYARPTGPLPPTPFIHCV</sequence>
<dbReference type="Proteomes" id="UP000481153">
    <property type="component" value="Unassembled WGS sequence"/>
</dbReference>
<feature type="domain" description="Protein kinase" evidence="6">
    <location>
        <begin position="1"/>
        <end position="255"/>
    </location>
</feature>
<dbReference type="VEuPathDB" id="FungiDB:AeMF1_016775"/>
<keyword evidence="3" id="KW-0547">Nucleotide-binding</keyword>
<dbReference type="AlphaFoldDB" id="A0A6G0XJ96"/>
<dbReference type="Pfam" id="PF00069">
    <property type="entry name" value="Pkinase"/>
    <property type="match status" value="1"/>
</dbReference>
<evidence type="ECO:0000313" key="8">
    <source>
        <dbReference type="Proteomes" id="UP000481153"/>
    </source>
</evidence>
<keyword evidence="1" id="KW-0723">Serine/threonine-protein kinase</keyword>
<evidence type="ECO:0000259" key="6">
    <source>
        <dbReference type="PROSITE" id="PS50011"/>
    </source>
</evidence>
<name>A0A6G0XJ96_9STRA</name>
<dbReference type="GO" id="GO:0005634">
    <property type="term" value="C:nucleus"/>
    <property type="evidence" value="ECO:0007669"/>
    <property type="project" value="TreeGrafter"/>
</dbReference>
<keyword evidence="5" id="KW-0067">ATP-binding</keyword>
<comment type="caution">
    <text evidence="7">The sequence shown here is derived from an EMBL/GenBank/DDBJ whole genome shotgun (WGS) entry which is preliminary data.</text>
</comment>
<reference evidence="7 8" key="1">
    <citation type="submission" date="2019-07" db="EMBL/GenBank/DDBJ databases">
        <title>Genomics analysis of Aphanomyces spp. identifies a new class of oomycete effector associated with host adaptation.</title>
        <authorList>
            <person name="Gaulin E."/>
        </authorList>
    </citation>
    <scope>NUCLEOTIDE SEQUENCE [LARGE SCALE GENOMIC DNA]</scope>
    <source>
        <strain evidence="7 8">ATCC 201684</strain>
    </source>
</reference>
<evidence type="ECO:0000256" key="4">
    <source>
        <dbReference type="ARBA" id="ARBA00022777"/>
    </source>
</evidence>
<organism evidence="7 8">
    <name type="scientific">Aphanomyces euteiches</name>
    <dbReference type="NCBI Taxonomy" id="100861"/>
    <lineage>
        <taxon>Eukaryota</taxon>
        <taxon>Sar</taxon>
        <taxon>Stramenopiles</taxon>
        <taxon>Oomycota</taxon>
        <taxon>Saprolegniomycetes</taxon>
        <taxon>Saprolegniales</taxon>
        <taxon>Verrucalvaceae</taxon>
        <taxon>Aphanomyces</taxon>
    </lineage>
</organism>
<evidence type="ECO:0000313" key="7">
    <source>
        <dbReference type="EMBL" id="KAF0740230.1"/>
    </source>
</evidence>
<dbReference type="PANTHER" id="PTHR24345">
    <property type="entry name" value="SERINE/THREONINE-PROTEIN KINASE PLK"/>
    <property type="match status" value="1"/>
</dbReference>
<gene>
    <name evidence="7" type="ORF">Ae201684_004235</name>
</gene>
<dbReference type="Gene3D" id="1.10.510.10">
    <property type="entry name" value="Transferase(Phosphotransferase) domain 1"/>
    <property type="match status" value="1"/>
</dbReference>
<evidence type="ECO:0000256" key="5">
    <source>
        <dbReference type="ARBA" id="ARBA00022840"/>
    </source>
</evidence>
<evidence type="ECO:0000256" key="3">
    <source>
        <dbReference type="ARBA" id="ARBA00022741"/>
    </source>
</evidence>
<keyword evidence="8" id="KW-1185">Reference proteome</keyword>
<dbReference type="SUPFAM" id="SSF56112">
    <property type="entry name" value="Protein kinase-like (PK-like)"/>
    <property type="match status" value="1"/>
</dbReference>
<evidence type="ECO:0000256" key="1">
    <source>
        <dbReference type="ARBA" id="ARBA00022527"/>
    </source>
</evidence>
<dbReference type="PROSITE" id="PS50011">
    <property type="entry name" value="PROTEIN_KINASE_DOM"/>
    <property type="match status" value="1"/>
</dbReference>
<dbReference type="GO" id="GO:0005524">
    <property type="term" value="F:ATP binding"/>
    <property type="evidence" value="ECO:0007669"/>
    <property type="project" value="UniProtKB-KW"/>
</dbReference>
<evidence type="ECO:0000256" key="2">
    <source>
        <dbReference type="ARBA" id="ARBA00022679"/>
    </source>
</evidence>